<feature type="compositionally biased region" description="Basic and acidic residues" evidence="1">
    <location>
        <begin position="39"/>
        <end position="54"/>
    </location>
</feature>
<name>A0A7J7QVU9_PIPKU</name>
<evidence type="ECO:0000313" key="2">
    <source>
        <dbReference type="EMBL" id="KAF6267959.1"/>
    </source>
</evidence>
<gene>
    <name evidence="2" type="ORF">mPipKuh1_008338</name>
</gene>
<evidence type="ECO:0000256" key="1">
    <source>
        <dbReference type="SAM" id="MobiDB-lite"/>
    </source>
</evidence>
<proteinExistence type="predicted"/>
<reference evidence="2 3" key="1">
    <citation type="journal article" date="2020" name="Nature">
        <title>Six reference-quality genomes reveal evolution of bat adaptations.</title>
        <authorList>
            <person name="Jebb D."/>
            <person name="Huang Z."/>
            <person name="Pippel M."/>
            <person name="Hughes G.M."/>
            <person name="Lavrichenko K."/>
            <person name="Devanna P."/>
            <person name="Winkler S."/>
            <person name="Jermiin L.S."/>
            <person name="Skirmuntt E.C."/>
            <person name="Katzourakis A."/>
            <person name="Burkitt-Gray L."/>
            <person name="Ray D.A."/>
            <person name="Sullivan K.A.M."/>
            <person name="Roscito J.G."/>
            <person name="Kirilenko B.M."/>
            <person name="Davalos L.M."/>
            <person name="Corthals A.P."/>
            <person name="Power M.L."/>
            <person name="Jones G."/>
            <person name="Ransome R.D."/>
            <person name="Dechmann D.K.N."/>
            <person name="Locatelli A.G."/>
            <person name="Puechmaille S.J."/>
            <person name="Fedrigo O."/>
            <person name="Jarvis E.D."/>
            <person name="Hiller M."/>
            <person name="Vernes S.C."/>
            <person name="Myers E.W."/>
            <person name="Teeling E.C."/>
        </authorList>
    </citation>
    <scope>NUCLEOTIDE SEQUENCE [LARGE SCALE GENOMIC DNA]</scope>
    <source>
        <strain evidence="2">MPipKuh1</strain>
        <tissue evidence="2">Flight muscle</tissue>
    </source>
</reference>
<evidence type="ECO:0000313" key="3">
    <source>
        <dbReference type="Proteomes" id="UP000558488"/>
    </source>
</evidence>
<comment type="caution">
    <text evidence="2">The sequence shown here is derived from an EMBL/GenBank/DDBJ whole genome shotgun (WGS) entry which is preliminary data.</text>
</comment>
<feature type="region of interest" description="Disordered" evidence="1">
    <location>
        <begin position="1"/>
        <end position="108"/>
    </location>
</feature>
<feature type="compositionally biased region" description="Low complexity" evidence="1">
    <location>
        <begin position="56"/>
        <end position="66"/>
    </location>
</feature>
<organism evidence="2 3">
    <name type="scientific">Pipistrellus kuhlii</name>
    <name type="common">Kuhl's pipistrelle</name>
    <dbReference type="NCBI Taxonomy" id="59472"/>
    <lineage>
        <taxon>Eukaryota</taxon>
        <taxon>Metazoa</taxon>
        <taxon>Chordata</taxon>
        <taxon>Craniata</taxon>
        <taxon>Vertebrata</taxon>
        <taxon>Euteleostomi</taxon>
        <taxon>Mammalia</taxon>
        <taxon>Eutheria</taxon>
        <taxon>Laurasiatheria</taxon>
        <taxon>Chiroptera</taxon>
        <taxon>Yangochiroptera</taxon>
        <taxon>Vespertilionidae</taxon>
        <taxon>Pipistrellus</taxon>
    </lineage>
</organism>
<dbReference type="AlphaFoldDB" id="A0A7J7QVU9"/>
<feature type="compositionally biased region" description="Low complexity" evidence="1">
    <location>
        <begin position="1"/>
        <end position="12"/>
    </location>
</feature>
<feature type="compositionally biased region" description="Gly residues" evidence="1">
    <location>
        <begin position="96"/>
        <end position="105"/>
    </location>
</feature>
<sequence>MQPGAPQPAAAGMSRGPHGGPTARPEAGVCSLALPSDLQLDRRGAQGPEAERLRAARVQEQVRARLLQLGQQPRHNGTAEPDGVPRAARGRRGPGGRRAGWGGAEVPGPEAWWRLAPGFSSLTHGGRTESPAPPWRAWEKPWVGPPSTHWDPGASHRAWGGPCPPR</sequence>
<accession>A0A7J7QVU9</accession>
<keyword evidence="3" id="KW-1185">Reference proteome</keyword>
<dbReference type="EMBL" id="JACAGB010000132">
    <property type="protein sequence ID" value="KAF6267959.1"/>
    <property type="molecule type" value="Genomic_DNA"/>
</dbReference>
<feature type="region of interest" description="Disordered" evidence="1">
    <location>
        <begin position="121"/>
        <end position="166"/>
    </location>
</feature>
<protein>
    <submittedName>
        <fullName evidence="2">Uncharacterized protein</fullName>
    </submittedName>
</protein>
<dbReference type="Proteomes" id="UP000558488">
    <property type="component" value="Unassembled WGS sequence"/>
</dbReference>